<dbReference type="InterPro" id="IPR058039">
    <property type="entry name" value="At3g05675-like_ankyrin"/>
</dbReference>
<protein>
    <recommendedName>
        <fullName evidence="4">At3g05675-like ankyrin-like domain-containing protein</fullName>
    </recommendedName>
</protein>
<evidence type="ECO:0000313" key="6">
    <source>
        <dbReference type="Proteomes" id="UP001174677"/>
    </source>
</evidence>
<proteinExistence type="predicted"/>
<dbReference type="EMBL" id="JARPOI010000001">
    <property type="protein sequence ID" value="KAJ9189353.1"/>
    <property type="molecule type" value="Genomic_DNA"/>
</dbReference>
<comment type="pathway">
    <text evidence="2">Protein modification; protein ubiquitination.</text>
</comment>
<sequence>MAMADKIMDGNFRDGHAELIQVNRTALSSAFERTLSLLSQSIQQPHASDDSGAWTSRVLRALPLGSYISSCVKGLNYCLRTVIQTVRKGSLALQLDKRQQLSGGVVYEGADDVVAEKLAQELLWITNKLRAYGAVDEAMMQWSFASALASLAFSANPRVQGYIVKISAILIGDLVGNKVEVSTEVKFRLLVLWIPLFCYANNGLSYPFLTSFEKIEVERAMDEAISTLPPMDQEVILINWLQDFTMCASDWPNLQVSYDRWCGGTRLLAQ</sequence>
<evidence type="ECO:0000313" key="5">
    <source>
        <dbReference type="EMBL" id="KAJ9189353.1"/>
    </source>
</evidence>
<evidence type="ECO:0000256" key="3">
    <source>
        <dbReference type="ARBA" id="ARBA00022786"/>
    </source>
</evidence>
<reference evidence="5" key="1">
    <citation type="journal article" date="2023" name="Plant Biotechnol. J.">
        <title>Chromosome-level wild Hevea brasiliensis genome provides new tools for genomic-assisted breeding and valuable loci to elevate rubber yield.</title>
        <authorList>
            <person name="Cheng H."/>
            <person name="Song X."/>
            <person name="Hu Y."/>
            <person name="Wu T."/>
            <person name="Yang Q."/>
            <person name="An Z."/>
            <person name="Feng S."/>
            <person name="Deng Z."/>
            <person name="Wu W."/>
            <person name="Zeng X."/>
            <person name="Tu M."/>
            <person name="Wang X."/>
            <person name="Huang H."/>
        </authorList>
    </citation>
    <scope>NUCLEOTIDE SEQUENCE</scope>
    <source>
        <strain evidence="5">MT/VB/25A 57/8</strain>
    </source>
</reference>
<dbReference type="PANTHER" id="PTHR31060:SF31">
    <property type="entry name" value="BTB_POZ DOMAIN PROTEIN"/>
    <property type="match status" value="1"/>
</dbReference>
<name>A0ABQ9ND58_HEVBR</name>
<comment type="caution">
    <text evidence="5">The sequence shown here is derived from an EMBL/GenBank/DDBJ whole genome shotgun (WGS) entry which is preliminary data.</text>
</comment>
<dbReference type="PANTHER" id="PTHR31060">
    <property type="entry name" value="OSJNBA0011J08.25 PROTEIN-RELATED"/>
    <property type="match status" value="1"/>
</dbReference>
<dbReference type="Proteomes" id="UP001174677">
    <property type="component" value="Chromosome 1"/>
</dbReference>
<accession>A0ABQ9ND58</accession>
<evidence type="ECO:0000259" key="4">
    <source>
        <dbReference type="Pfam" id="PF25553"/>
    </source>
</evidence>
<keyword evidence="3" id="KW-0833">Ubl conjugation pathway</keyword>
<comment type="function">
    <text evidence="1">May act as a substrate-specific adapter of an E3 ubiquitin-protein ligase complex (CUL3-RBX1-BTB) which mediates the ubiquitination and subsequent proteasomal degradation of target proteins.</text>
</comment>
<gene>
    <name evidence="5" type="ORF">P3X46_000661</name>
</gene>
<keyword evidence="6" id="KW-1185">Reference proteome</keyword>
<dbReference type="InterPro" id="IPR038920">
    <property type="entry name" value="At3g05675-like"/>
</dbReference>
<organism evidence="5 6">
    <name type="scientific">Hevea brasiliensis</name>
    <name type="common">Para rubber tree</name>
    <name type="synonym">Siphonia brasiliensis</name>
    <dbReference type="NCBI Taxonomy" id="3981"/>
    <lineage>
        <taxon>Eukaryota</taxon>
        <taxon>Viridiplantae</taxon>
        <taxon>Streptophyta</taxon>
        <taxon>Embryophyta</taxon>
        <taxon>Tracheophyta</taxon>
        <taxon>Spermatophyta</taxon>
        <taxon>Magnoliopsida</taxon>
        <taxon>eudicotyledons</taxon>
        <taxon>Gunneridae</taxon>
        <taxon>Pentapetalae</taxon>
        <taxon>rosids</taxon>
        <taxon>fabids</taxon>
        <taxon>Malpighiales</taxon>
        <taxon>Euphorbiaceae</taxon>
        <taxon>Crotonoideae</taxon>
        <taxon>Micrandreae</taxon>
        <taxon>Hevea</taxon>
    </lineage>
</organism>
<dbReference type="Pfam" id="PF25553">
    <property type="entry name" value="BTB-POZ_ANK-like"/>
    <property type="match status" value="1"/>
</dbReference>
<evidence type="ECO:0000256" key="2">
    <source>
        <dbReference type="ARBA" id="ARBA00004906"/>
    </source>
</evidence>
<evidence type="ECO:0000256" key="1">
    <source>
        <dbReference type="ARBA" id="ARBA00002668"/>
    </source>
</evidence>
<feature type="domain" description="At3g05675-like ankyrin-like" evidence="4">
    <location>
        <begin position="114"/>
        <end position="261"/>
    </location>
</feature>